<gene>
    <name evidence="6" type="ORF">RI129_008045</name>
</gene>
<dbReference type="PANTHER" id="PTHR46321">
    <property type="entry name" value="KIF1-BINDING PROTEIN"/>
    <property type="match status" value="1"/>
</dbReference>
<dbReference type="GO" id="GO:0000226">
    <property type="term" value="P:microtubule cytoskeleton organization"/>
    <property type="evidence" value="ECO:0007669"/>
    <property type="project" value="TreeGrafter"/>
</dbReference>
<proteinExistence type="inferred from homology"/>
<sequence>MPQRCHNFSWKKNGFKQARHHLAASSYMLNVHQSELNETAEHNEEFDAKVEKFKHRSADVARCWAKYGLLLLSNSRDRLMNHEDIDTICALSTDLAKLDLTDTSLSTGDLANLQFETLDLSALENQITDQFLLTLDDARQVFQNAKSWLERAHSYYTLNTLASDYIEIVQDQTQLYLNLLFFEESPENQAKMHKRRIDLMENILKEINPTYYMQYCKQLWFELAQTYSEILYIKLDKLKESTERPSPGTLSKINNFIDKGIYHNNKFVDSFRDVNTNQLPNTIPEQYEKPYLKAIMANGALYSRYIVLNKEVNLQHVQASLEYYKTVLEYCKRNPKAKEALPTEHGICTEMSTLLPLKIEKLKQEIPSND</sequence>
<reference evidence="6 7" key="1">
    <citation type="journal article" date="2024" name="Insects">
        <title>An Improved Chromosome-Level Genome Assembly of the Firefly Pyrocoelia pectoralis.</title>
        <authorList>
            <person name="Fu X."/>
            <person name="Meyer-Rochow V.B."/>
            <person name="Ballantyne L."/>
            <person name="Zhu X."/>
        </authorList>
    </citation>
    <scope>NUCLEOTIDE SEQUENCE [LARGE SCALE GENOMIC DNA]</scope>
    <source>
        <strain evidence="6">XCY_ONT2</strain>
    </source>
</reference>
<dbReference type="GO" id="GO:0005856">
    <property type="term" value="C:cytoskeleton"/>
    <property type="evidence" value="ECO:0007669"/>
    <property type="project" value="UniProtKB-SubCell"/>
</dbReference>
<evidence type="ECO:0000256" key="4">
    <source>
        <dbReference type="ARBA" id="ARBA00022490"/>
    </source>
</evidence>
<dbReference type="EMBL" id="JAVRBK010000005">
    <property type="protein sequence ID" value="KAK5644200.1"/>
    <property type="molecule type" value="Genomic_DNA"/>
</dbReference>
<dbReference type="InterPro" id="IPR022083">
    <property type="entry name" value="KBP"/>
</dbReference>
<dbReference type="PANTHER" id="PTHR46321:SF1">
    <property type="entry name" value="KIF-BINDING PROTEIN"/>
    <property type="match status" value="1"/>
</dbReference>
<keyword evidence="7" id="KW-1185">Reference proteome</keyword>
<evidence type="ECO:0000256" key="2">
    <source>
        <dbReference type="ARBA" id="ARBA00010305"/>
    </source>
</evidence>
<dbReference type="GO" id="GO:0021952">
    <property type="term" value="P:central nervous system projection neuron axonogenesis"/>
    <property type="evidence" value="ECO:0007669"/>
    <property type="project" value="TreeGrafter"/>
</dbReference>
<comment type="similarity">
    <text evidence="2">Belongs to the KIF-binding protein family.</text>
</comment>
<evidence type="ECO:0000256" key="5">
    <source>
        <dbReference type="ARBA" id="ARBA00023212"/>
    </source>
</evidence>
<organism evidence="6 7">
    <name type="scientific">Pyrocoelia pectoralis</name>
    <dbReference type="NCBI Taxonomy" id="417401"/>
    <lineage>
        <taxon>Eukaryota</taxon>
        <taxon>Metazoa</taxon>
        <taxon>Ecdysozoa</taxon>
        <taxon>Arthropoda</taxon>
        <taxon>Hexapoda</taxon>
        <taxon>Insecta</taxon>
        <taxon>Pterygota</taxon>
        <taxon>Neoptera</taxon>
        <taxon>Endopterygota</taxon>
        <taxon>Coleoptera</taxon>
        <taxon>Polyphaga</taxon>
        <taxon>Elateriformia</taxon>
        <taxon>Elateroidea</taxon>
        <taxon>Lampyridae</taxon>
        <taxon>Lampyrinae</taxon>
        <taxon>Pyrocoelia</taxon>
    </lineage>
</organism>
<dbReference type="Proteomes" id="UP001329430">
    <property type="component" value="Chromosome 5"/>
</dbReference>
<protein>
    <recommendedName>
        <fullName evidence="3">KIF-binding protein</fullName>
    </recommendedName>
</protein>
<dbReference type="AlphaFoldDB" id="A0AAN7V909"/>
<comment type="caution">
    <text evidence="6">The sequence shown here is derived from an EMBL/GenBank/DDBJ whole genome shotgun (WGS) entry which is preliminary data.</text>
</comment>
<accession>A0AAN7V909</accession>
<comment type="subcellular location">
    <subcellularLocation>
        <location evidence="1">Cytoplasm</location>
        <location evidence="1">Cytoskeleton</location>
    </subcellularLocation>
</comment>
<evidence type="ECO:0000313" key="6">
    <source>
        <dbReference type="EMBL" id="KAK5644200.1"/>
    </source>
</evidence>
<evidence type="ECO:0000313" key="7">
    <source>
        <dbReference type="Proteomes" id="UP001329430"/>
    </source>
</evidence>
<evidence type="ECO:0000256" key="3">
    <source>
        <dbReference type="ARBA" id="ARBA00016840"/>
    </source>
</evidence>
<dbReference type="Pfam" id="PF12309">
    <property type="entry name" value="KBP_C"/>
    <property type="match status" value="1"/>
</dbReference>
<evidence type="ECO:0000256" key="1">
    <source>
        <dbReference type="ARBA" id="ARBA00004245"/>
    </source>
</evidence>
<dbReference type="GO" id="GO:1990535">
    <property type="term" value="P:neuron projection maintenance"/>
    <property type="evidence" value="ECO:0007669"/>
    <property type="project" value="TreeGrafter"/>
</dbReference>
<name>A0AAN7V909_9COLE</name>
<keyword evidence="5" id="KW-0206">Cytoskeleton</keyword>
<keyword evidence="4" id="KW-0963">Cytoplasm</keyword>